<gene>
    <name evidence="1" type="ORF">COV33_02095</name>
</gene>
<name>A0A2H0R0H0_9BACT</name>
<reference evidence="1 2" key="1">
    <citation type="submission" date="2017-09" db="EMBL/GenBank/DDBJ databases">
        <title>Depth-based differentiation of microbial function through sediment-hosted aquifers and enrichment of novel symbionts in the deep terrestrial subsurface.</title>
        <authorList>
            <person name="Probst A.J."/>
            <person name="Ladd B."/>
            <person name="Jarett J.K."/>
            <person name="Geller-Mcgrath D.E."/>
            <person name="Sieber C.M."/>
            <person name="Emerson J.B."/>
            <person name="Anantharaman K."/>
            <person name="Thomas B.C."/>
            <person name="Malmstrom R."/>
            <person name="Stieglmeier M."/>
            <person name="Klingl A."/>
            <person name="Woyke T."/>
            <person name="Ryan C.M."/>
            <person name="Banfield J.F."/>
        </authorList>
    </citation>
    <scope>NUCLEOTIDE SEQUENCE [LARGE SCALE GENOMIC DNA]</scope>
    <source>
        <strain evidence="1">CG10_big_fil_rev_8_21_14_0_10_34_34</strain>
    </source>
</reference>
<sequence length="77" mass="8578">MFIGGLAMSDIIGFSSYFCSKCGGNTSHEIKEGNDHHSIFHYCIACKMRNEHPFGEIPIGLVKESSLSLKQTKPTYH</sequence>
<organism evidence="1 2">
    <name type="scientific">Candidatus Zambryskibacteria bacterium CG10_big_fil_rev_8_21_14_0_10_34_34</name>
    <dbReference type="NCBI Taxonomy" id="1975114"/>
    <lineage>
        <taxon>Bacteria</taxon>
        <taxon>Candidatus Zambryskiibacteriota</taxon>
    </lineage>
</organism>
<evidence type="ECO:0000313" key="2">
    <source>
        <dbReference type="Proteomes" id="UP000230828"/>
    </source>
</evidence>
<accession>A0A2H0R0H0</accession>
<dbReference type="Proteomes" id="UP000230828">
    <property type="component" value="Unassembled WGS sequence"/>
</dbReference>
<proteinExistence type="predicted"/>
<evidence type="ECO:0000313" key="1">
    <source>
        <dbReference type="EMBL" id="PIR40009.1"/>
    </source>
</evidence>
<comment type="caution">
    <text evidence="1">The sequence shown here is derived from an EMBL/GenBank/DDBJ whole genome shotgun (WGS) entry which is preliminary data.</text>
</comment>
<dbReference type="EMBL" id="PCXM01000035">
    <property type="protein sequence ID" value="PIR40009.1"/>
    <property type="molecule type" value="Genomic_DNA"/>
</dbReference>
<protein>
    <submittedName>
        <fullName evidence="1">Uncharacterized protein</fullName>
    </submittedName>
</protein>
<dbReference type="AlphaFoldDB" id="A0A2H0R0H0"/>